<dbReference type="OrthoDB" id="9792858at2"/>
<sequence length="183" mass="19241">MTAIDHNARKAPHPDAGPAEVSPAELREAMGHFATGVTVITSVDACGEPVGTTANAVTSLSLDPPLVLVCFDLNSSTLAAIRGHGAFAVNVLGHRQRHLSANFARRGLSAVWDEVRHHRGPTGSPRLADVIAVIECTVEHALPGGDHEIVIGRVRHVATGGEDGTPLLFWRGRYASIDGQLSA</sequence>
<evidence type="ECO:0000259" key="3">
    <source>
        <dbReference type="SMART" id="SM00903"/>
    </source>
</evidence>
<dbReference type="InterPro" id="IPR012349">
    <property type="entry name" value="Split_barrel_FMN-bd"/>
</dbReference>
<accession>A0A6P2BVS9</accession>
<reference evidence="4 5" key="1">
    <citation type="submission" date="2018-11" db="EMBL/GenBank/DDBJ databases">
        <title>Trebonia kvetii gen.nov., sp.nov., a novel acidophilic actinobacterium, and proposal of the new actinobacterial family Treboniaceae fam. nov.</title>
        <authorList>
            <person name="Rapoport D."/>
            <person name="Sagova-Mareckova M."/>
            <person name="Sedlacek I."/>
            <person name="Provaznik J."/>
            <person name="Kralova S."/>
            <person name="Pavlinic D."/>
            <person name="Benes V."/>
            <person name="Kopecky J."/>
        </authorList>
    </citation>
    <scope>NUCLEOTIDE SEQUENCE [LARGE SCALE GENOMIC DNA]</scope>
    <source>
        <strain evidence="4 5">15Tr583</strain>
    </source>
</reference>
<dbReference type="InterPro" id="IPR050268">
    <property type="entry name" value="NADH-dep_flavin_reductase"/>
</dbReference>
<dbReference type="SMART" id="SM00903">
    <property type="entry name" value="Flavin_Reduct"/>
    <property type="match status" value="1"/>
</dbReference>
<feature type="domain" description="Flavin reductase like" evidence="3">
    <location>
        <begin position="30"/>
        <end position="176"/>
    </location>
</feature>
<dbReference type="Proteomes" id="UP000460272">
    <property type="component" value="Unassembled WGS sequence"/>
</dbReference>
<organism evidence="4 5">
    <name type="scientific">Trebonia kvetii</name>
    <dbReference type="NCBI Taxonomy" id="2480626"/>
    <lineage>
        <taxon>Bacteria</taxon>
        <taxon>Bacillati</taxon>
        <taxon>Actinomycetota</taxon>
        <taxon>Actinomycetes</taxon>
        <taxon>Streptosporangiales</taxon>
        <taxon>Treboniaceae</taxon>
        <taxon>Trebonia</taxon>
    </lineage>
</organism>
<gene>
    <name evidence="4" type="ORF">EAS64_34115</name>
</gene>
<dbReference type="RefSeq" id="WP_145859769.1">
    <property type="nucleotide sequence ID" value="NZ_RPFW01000007.1"/>
</dbReference>
<evidence type="ECO:0000313" key="4">
    <source>
        <dbReference type="EMBL" id="TVZ01313.1"/>
    </source>
</evidence>
<dbReference type="Pfam" id="PF01613">
    <property type="entry name" value="Flavin_Reduct"/>
    <property type="match status" value="1"/>
</dbReference>
<dbReference type="GO" id="GO:0010181">
    <property type="term" value="F:FMN binding"/>
    <property type="evidence" value="ECO:0007669"/>
    <property type="project" value="InterPro"/>
</dbReference>
<keyword evidence="5" id="KW-1185">Reference proteome</keyword>
<name>A0A6P2BVS9_9ACTN</name>
<proteinExistence type="predicted"/>
<dbReference type="Gene3D" id="2.30.110.10">
    <property type="entry name" value="Electron Transport, Fmn-binding Protein, Chain A"/>
    <property type="match status" value="1"/>
</dbReference>
<evidence type="ECO:0000256" key="1">
    <source>
        <dbReference type="ARBA" id="ARBA00023002"/>
    </source>
</evidence>
<dbReference type="InterPro" id="IPR002563">
    <property type="entry name" value="Flavin_Rdtase-like_dom"/>
</dbReference>
<keyword evidence="1" id="KW-0560">Oxidoreductase</keyword>
<dbReference type="PANTHER" id="PTHR30466">
    <property type="entry name" value="FLAVIN REDUCTASE"/>
    <property type="match status" value="1"/>
</dbReference>
<dbReference type="AlphaFoldDB" id="A0A6P2BVS9"/>
<dbReference type="SUPFAM" id="SSF50475">
    <property type="entry name" value="FMN-binding split barrel"/>
    <property type="match status" value="1"/>
</dbReference>
<dbReference type="PANTHER" id="PTHR30466:SF1">
    <property type="entry name" value="FMN REDUCTASE (NADH) RUTF"/>
    <property type="match status" value="1"/>
</dbReference>
<dbReference type="GO" id="GO:0042602">
    <property type="term" value="F:riboflavin reductase (NADPH) activity"/>
    <property type="evidence" value="ECO:0007669"/>
    <property type="project" value="TreeGrafter"/>
</dbReference>
<evidence type="ECO:0000256" key="2">
    <source>
        <dbReference type="SAM" id="MobiDB-lite"/>
    </source>
</evidence>
<comment type="caution">
    <text evidence="4">The sequence shown here is derived from an EMBL/GenBank/DDBJ whole genome shotgun (WGS) entry which is preliminary data.</text>
</comment>
<dbReference type="EMBL" id="RPFW01000007">
    <property type="protein sequence ID" value="TVZ01313.1"/>
    <property type="molecule type" value="Genomic_DNA"/>
</dbReference>
<feature type="region of interest" description="Disordered" evidence="2">
    <location>
        <begin position="1"/>
        <end position="22"/>
    </location>
</feature>
<evidence type="ECO:0000313" key="5">
    <source>
        <dbReference type="Proteomes" id="UP000460272"/>
    </source>
</evidence>
<protein>
    <submittedName>
        <fullName evidence="4">Flavin reductase</fullName>
    </submittedName>
</protein>